<evidence type="ECO:0000256" key="1">
    <source>
        <dbReference type="ARBA" id="ARBA00022500"/>
    </source>
</evidence>
<sequence length="569" mass="62438">MKWFNNMKIRAKLISSFIILATLTGVVGVVGVSNMNSINHRSESMYSDNFIPVKDLKDIQISLQNVRANQILAVYERNPKTIRTRLDTINELVLNNNELLTNYEKIIRDEEDRTLYTKVIDSLTEYRTVRNENLDLLKNQQYDEALATLDKVTEARLKCDENLQKLVDYNSILATNAMQKNTDDFRQQTIFMISVIIIGIILAITLGLLIANSISKHLNKLVVAADKIADGNLDVTIDINSKDEVGILGKAFKKMADNINDVLSNINSASEQVSAGARQVSDSSMALSQGATEQASSIEELTASLEEISSQTNLNAGNADKANEFTINVKENANQGNNQMKEMLKAMEEINDSSNNISKIIKVIDDIAFQTNILALNAAVEAARAGQHGKGFAVVADEVRTLAARSANAAKETTEMIEGSIKKAEGGTKIAKSTAESLNEIVSGIEKVASIVSDIATASNEQAIGISQINQGIMQVSDVVQTNSATSEESAAASEELSSQAELLKEMVAKFKLKKDLITNKYDEISPEVLNMLDNMSKKKNINRKTEINDETNASSYEISLSDKEFGKY</sequence>
<comment type="caution">
    <text evidence="7">The sequence shown here is derived from an EMBL/GenBank/DDBJ whole genome shotgun (WGS) entry which is preliminary data.</text>
</comment>
<evidence type="ECO:0000313" key="8">
    <source>
        <dbReference type="Proteomes" id="UP000255036"/>
    </source>
</evidence>
<evidence type="ECO:0000256" key="4">
    <source>
        <dbReference type="SAM" id="Phobius"/>
    </source>
</evidence>
<dbReference type="SUPFAM" id="SSF58104">
    <property type="entry name" value="Methyl-accepting chemotaxis protein (MCP) signaling domain"/>
    <property type="match status" value="1"/>
</dbReference>
<gene>
    <name evidence="7" type="ORF">DWV06_07425</name>
</gene>
<reference evidence="7 8" key="1">
    <citation type="submission" date="2018-07" db="EMBL/GenBank/DDBJ databases">
        <title>Anaerosacharophilus polymeroproducens gen. nov. sp. nov., an anaerobic bacterium isolated from salt field.</title>
        <authorList>
            <person name="Kim W."/>
            <person name="Yang S.-H."/>
            <person name="Oh J."/>
            <person name="Lee J.-H."/>
            <person name="Kwon K.K."/>
        </authorList>
    </citation>
    <scope>NUCLEOTIDE SEQUENCE [LARGE SCALE GENOMIC DNA]</scope>
    <source>
        <strain evidence="7 8">MCWD5</strain>
    </source>
</reference>
<dbReference type="GO" id="GO:0004888">
    <property type="term" value="F:transmembrane signaling receptor activity"/>
    <property type="evidence" value="ECO:0007669"/>
    <property type="project" value="TreeGrafter"/>
</dbReference>
<dbReference type="SMART" id="SM00283">
    <property type="entry name" value="MA"/>
    <property type="match status" value="1"/>
</dbReference>
<feature type="domain" description="HAMP" evidence="6">
    <location>
        <begin position="212"/>
        <end position="264"/>
    </location>
</feature>
<evidence type="ECO:0000256" key="2">
    <source>
        <dbReference type="ARBA" id="ARBA00029447"/>
    </source>
</evidence>
<keyword evidence="3" id="KW-0807">Transducer</keyword>
<dbReference type="Proteomes" id="UP000255036">
    <property type="component" value="Unassembled WGS sequence"/>
</dbReference>
<dbReference type="FunFam" id="1.10.287.950:FF:000001">
    <property type="entry name" value="Methyl-accepting chemotaxis sensory transducer"/>
    <property type="match status" value="1"/>
</dbReference>
<proteinExistence type="inferred from homology"/>
<dbReference type="CDD" id="cd06225">
    <property type="entry name" value="HAMP"/>
    <property type="match status" value="1"/>
</dbReference>
<evidence type="ECO:0000259" key="6">
    <source>
        <dbReference type="PROSITE" id="PS50885"/>
    </source>
</evidence>
<dbReference type="GO" id="GO:0005886">
    <property type="term" value="C:plasma membrane"/>
    <property type="evidence" value="ECO:0007669"/>
    <property type="project" value="TreeGrafter"/>
</dbReference>
<dbReference type="Pfam" id="PF00672">
    <property type="entry name" value="HAMP"/>
    <property type="match status" value="1"/>
</dbReference>
<evidence type="ECO:0000256" key="3">
    <source>
        <dbReference type="PROSITE-ProRule" id="PRU00284"/>
    </source>
</evidence>
<keyword evidence="1" id="KW-0145">Chemotaxis</keyword>
<feature type="domain" description="Methyl-accepting transducer" evidence="5">
    <location>
        <begin position="269"/>
        <end position="498"/>
    </location>
</feature>
<feature type="transmembrane region" description="Helical" evidence="4">
    <location>
        <begin position="190"/>
        <end position="211"/>
    </location>
</feature>
<dbReference type="Pfam" id="PF00015">
    <property type="entry name" value="MCPsignal"/>
    <property type="match status" value="1"/>
</dbReference>
<organism evidence="7 8">
    <name type="scientific">Anaerosacchariphilus polymeriproducens</name>
    <dbReference type="NCBI Taxonomy" id="1812858"/>
    <lineage>
        <taxon>Bacteria</taxon>
        <taxon>Bacillati</taxon>
        <taxon>Bacillota</taxon>
        <taxon>Clostridia</taxon>
        <taxon>Lachnospirales</taxon>
        <taxon>Lachnospiraceae</taxon>
        <taxon>Anaerosacchariphilus</taxon>
    </lineage>
</organism>
<evidence type="ECO:0000259" key="5">
    <source>
        <dbReference type="PROSITE" id="PS50111"/>
    </source>
</evidence>
<dbReference type="GO" id="GO:0006935">
    <property type="term" value="P:chemotaxis"/>
    <property type="evidence" value="ECO:0007669"/>
    <property type="project" value="UniProtKB-KW"/>
</dbReference>
<keyword evidence="8" id="KW-1185">Reference proteome</keyword>
<dbReference type="EMBL" id="QRCT01000019">
    <property type="protein sequence ID" value="RDU23682.1"/>
    <property type="molecule type" value="Genomic_DNA"/>
</dbReference>
<dbReference type="PANTHER" id="PTHR43531:SF11">
    <property type="entry name" value="METHYL-ACCEPTING CHEMOTAXIS PROTEIN 3"/>
    <property type="match status" value="1"/>
</dbReference>
<evidence type="ECO:0000313" key="7">
    <source>
        <dbReference type="EMBL" id="RDU23682.1"/>
    </source>
</evidence>
<dbReference type="Gene3D" id="1.10.287.950">
    <property type="entry name" value="Methyl-accepting chemotaxis protein"/>
    <property type="match status" value="1"/>
</dbReference>
<name>A0A371AVX1_9FIRM</name>
<dbReference type="InterPro" id="IPR024478">
    <property type="entry name" value="HlyB_4HB_MCP"/>
</dbReference>
<dbReference type="SMART" id="SM00304">
    <property type="entry name" value="HAMP"/>
    <property type="match status" value="1"/>
</dbReference>
<comment type="similarity">
    <text evidence="2">Belongs to the methyl-accepting chemotaxis (MCP) protein family.</text>
</comment>
<keyword evidence="4" id="KW-0812">Transmembrane</keyword>
<protein>
    <submittedName>
        <fullName evidence="7">HAMP domain-containing protein</fullName>
    </submittedName>
</protein>
<accession>A0A371AVX1</accession>
<dbReference type="PANTHER" id="PTHR43531">
    <property type="entry name" value="PROTEIN ICFG"/>
    <property type="match status" value="1"/>
</dbReference>
<dbReference type="PROSITE" id="PS50885">
    <property type="entry name" value="HAMP"/>
    <property type="match status" value="1"/>
</dbReference>
<dbReference type="InterPro" id="IPR003660">
    <property type="entry name" value="HAMP_dom"/>
</dbReference>
<dbReference type="Gene3D" id="6.10.340.10">
    <property type="match status" value="1"/>
</dbReference>
<keyword evidence="4" id="KW-0472">Membrane</keyword>
<dbReference type="RefSeq" id="WP_115481551.1">
    <property type="nucleotide sequence ID" value="NZ_QRCT01000019.1"/>
</dbReference>
<dbReference type="GO" id="GO:0007165">
    <property type="term" value="P:signal transduction"/>
    <property type="evidence" value="ECO:0007669"/>
    <property type="project" value="UniProtKB-KW"/>
</dbReference>
<dbReference type="PROSITE" id="PS50111">
    <property type="entry name" value="CHEMOTAXIS_TRANSDUC_2"/>
    <property type="match status" value="1"/>
</dbReference>
<dbReference type="OrthoDB" id="9814363at2"/>
<dbReference type="InterPro" id="IPR051310">
    <property type="entry name" value="MCP_chemotaxis"/>
</dbReference>
<dbReference type="CDD" id="cd11386">
    <property type="entry name" value="MCP_signal"/>
    <property type="match status" value="1"/>
</dbReference>
<keyword evidence="4" id="KW-1133">Transmembrane helix</keyword>
<dbReference type="AlphaFoldDB" id="A0A371AVX1"/>
<dbReference type="InterPro" id="IPR004089">
    <property type="entry name" value="MCPsignal_dom"/>
</dbReference>
<dbReference type="Pfam" id="PF12729">
    <property type="entry name" value="4HB_MCP_1"/>
    <property type="match status" value="1"/>
</dbReference>